<comment type="subcellular location">
    <subcellularLocation>
        <location evidence="1">Membrane</location>
        <topology evidence="1">Multi-pass membrane protein</topology>
    </subcellularLocation>
</comment>
<evidence type="ECO:0000259" key="8">
    <source>
        <dbReference type="Pfam" id="PF20684"/>
    </source>
</evidence>
<comment type="similarity">
    <text evidence="5">Belongs to the SAT4 family.</text>
</comment>
<feature type="transmembrane region" description="Helical" evidence="7">
    <location>
        <begin position="83"/>
        <end position="108"/>
    </location>
</feature>
<evidence type="ECO:0000256" key="4">
    <source>
        <dbReference type="ARBA" id="ARBA00023136"/>
    </source>
</evidence>
<dbReference type="Proteomes" id="UP000481288">
    <property type="component" value="Unassembled WGS sequence"/>
</dbReference>
<feature type="transmembrane region" description="Helical" evidence="7">
    <location>
        <begin position="175"/>
        <end position="193"/>
    </location>
</feature>
<dbReference type="PANTHER" id="PTHR33048:SF96">
    <property type="entry name" value="INTEGRAL MEMBRANE PROTEIN"/>
    <property type="match status" value="1"/>
</dbReference>
<evidence type="ECO:0000256" key="3">
    <source>
        <dbReference type="ARBA" id="ARBA00022989"/>
    </source>
</evidence>
<evidence type="ECO:0000256" key="6">
    <source>
        <dbReference type="SAM" id="MobiDB-lite"/>
    </source>
</evidence>
<dbReference type="InterPro" id="IPR052337">
    <property type="entry name" value="SAT4-like"/>
</dbReference>
<dbReference type="Pfam" id="PF20684">
    <property type="entry name" value="Fung_rhodopsin"/>
    <property type="match status" value="1"/>
</dbReference>
<dbReference type="OrthoDB" id="3936451at2759"/>
<feature type="region of interest" description="Disordered" evidence="6">
    <location>
        <begin position="367"/>
        <end position="387"/>
    </location>
</feature>
<keyword evidence="10" id="KW-1185">Reference proteome</keyword>
<sequence>MSQDRGLEVAAVSGLFVGLTWLFVGLRVYVKLFLTRNWGADDYLVVVSLILYTAYNACSFSAVKYGTGKHTIDVSPQDLRKAVYFWSMCQLLYIVTLVCTRLSIAVFLLRICVRTVYKIIIYLTLALMILYSLFYFFLVLFQCSPVSYFWNQYEGQKGKCVSSAIVPDSAITHSVVNFAVDWILGLLPIALVWNLQMNTRAKISVAAILSLGLIAGIAALVRIPSIRILGTTPDFLYNITDIAIWSTVEPGLGIVAASAATLRPLFRNFFSLTNPSSYPQTSTHAATLSRAGYVQQSNLHDVSSTALKKTESTSSLADNIELKRKTHVTTTTTSVRSKNLFGVLRSGGKDGGIQVDRTVEITRTRYEDQFHEEPHAPWPRGKERDMV</sequence>
<comment type="caution">
    <text evidence="9">The sequence shown here is derived from an EMBL/GenBank/DDBJ whole genome shotgun (WGS) entry which is preliminary data.</text>
</comment>
<name>A0A7D8UIR4_9HELO</name>
<feature type="transmembrane region" description="Helical" evidence="7">
    <location>
        <begin position="120"/>
        <end position="141"/>
    </location>
</feature>
<organism evidence="9 10">
    <name type="scientific">Lachnellula cervina</name>
    <dbReference type="NCBI Taxonomy" id="1316786"/>
    <lineage>
        <taxon>Eukaryota</taxon>
        <taxon>Fungi</taxon>
        <taxon>Dikarya</taxon>
        <taxon>Ascomycota</taxon>
        <taxon>Pezizomycotina</taxon>
        <taxon>Leotiomycetes</taxon>
        <taxon>Helotiales</taxon>
        <taxon>Lachnaceae</taxon>
        <taxon>Lachnellula</taxon>
    </lineage>
</organism>
<reference evidence="9 10" key="1">
    <citation type="submission" date="2018-05" db="EMBL/GenBank/DDBJ databases">
        <title>Whole genome sequencing for identification of molecular markers to develop diagnostic detection tools for the regulated plant pathogen Lachnellula willkommii.</title>
        <authorList>
            <person name="Giroux E."/>
            <person name="Bilodeau G."/>
        </authorList>
    </citation>
    <scope>NUCLEOTIDE SEQUENCE [LARGE SCALE GENOMIC DNA]</scope>
    <source>
        <strain evidence="9 10">CBS 625.97</strain>
    </source>
</reference>
<feature type="transmembrane region" description="Helical" evidence="7">
    <location>
        <begin position="42"/>
        <end position="63"/>
    </location>
</feature>
<dbReference type="PANTHER" id="PTHR33048">
    <property type="entry name" value="PTH11-LIKE INTEGRAL MEMBRANE PROTEIN (AFU_ORTHOLOGUE AFUA_5G11245)"/>
    <property type="match status" value="1"/>
</dbReference>
<keyword evidence="3 7" id="KW-1133">Transmembrane helix</keyword>
<dbReference type="InterPro" id="IPR049326">
    <property type="entry name" value="Rhodopsin_dom_fungi"/>
</dbReference>
<proteinExistence type="inferred from homology"/>
<keyword evidence="4 7" id="KW-0472">Membrane</keyword>
<feature type="transmembrane region" description="Helical" evidence="7">
    <location>
        <begin position="6"/>
        <end position="30"/>
    </location>
</feature>
<evidence type="ECO:0000256" key="5">
    <source>
        <dbReference type="ARBA" id="ARBA00038359"/>
    </source>
</evidence>
<dbReference type="GO" id="GO:0016020">
    <property type="term" value="C:membrane"/>
    <property type="evidence" value="ECO:0007669"/>
    <property type="project" value="UniProtKB-SubCell"/>
</dbReference>
<gene>
    <name evidence="9" type="ORF">LCER1_G008768</name>
</gene>
<feature type="transmembrane region" description="Helical" evidence="7">
    <location>
        <begin position="205"/>
        <end position="223"/>
    </location>
</feature>
<keyword evidence="2 7" id="KW-0812">Transmembrane</keyword>
<feature type="domain" description="Rhodopsin" evidence="8">
    <location>
        <begin position="26"/>
        <end position="267"/>
    </location>
</feature>
<dbReference type="EMBL" id="QGMG01001952">
    <property type="protein sequence ID" value="TVY41711.1"/>
    <property type="molecule type" value="Genomic_DNA"/>
</dbReference>
<evidence type="ECO:0000313" key="10">
    <source>
        <dbReference type="Proteomes" id="UP000481288"/>
    </source>
</evidence>
<evidence type="ECO:0000256" key="1">
    <source>
        <dbReference type="ARBA" id="ARBA00004141"/>
    </source>
</evidence>
<evidence type="ECO:0000256" key="7">
    <source>
        <dbReference type="SAM" id="Phobius"/>
    </source>
</evidence>
<protein>
    <recommendedName>
        <fullName evidence="8">Rhodopsin domain-containing protein</fullName>
    </recommendedName>
</protein>
<evidence type="ECO:0000313" key="9">
    <source>
        <dbReference type="EMBL" id="TVY41711.1"/>
    </source>
</evidence>
<dbReference type="AlphaFoldDB" id="A0A7D8UIR4"/>
<accession>A0A7D8UIR4</accession>
<evidence type="ECO:0000256" key="2">
    <source>
        <dbReference type="ARBA" id="ARBA00022692"/>
    </source>
</evidence>